<feature type="region of interest" description="Disordered" evidence="7">
    <location>
        <begin position="331"/>
        <end position="350"/>
    </location>
</feature>
<feature type="compositionally biased region" description="Polar residues" evidence="7">
    <location>
        <begin position="90"/>
        <end position="100"/>
    </location>
</feature>
<feature type="compositionally biased region" description="Basic and acidic residues" evidence="7">
    <location>
        <begin position="256"/>
        <end position="270"/>
    </location>
</feature>
<dbReference type="GO" id="GO:0031297">
    <property type="term" value="P:replication fork processing"/>
    <property type="evidence" value="ECO:0007669"/>
    <property type="project" value="UniProtKB-UniRule"/>
</dbReference>
<accession>A0A286UWB7</accession>
<feature type="region of interest" description="Disordered" evidence="7">
    <location>
        <begin position="385"/>
        <end position="448"/>
    </location>
</feature>
<evidence type="ECO:0000259" key="8">
    <source>
        <dbReference type="Pfam" id="PF07962"/>
    </source>
</evidence>
<dbReference type="GO" id="GO:0043111">
    <property type="term" value="P:replication fork arrest"/>
    <property type="evidence" value="ECO:0007669"/>
    <property type="project" value="TreeGrafter"/>
</dbReference>
<keyword evidence="5 6" id="KW-0131">Cell cycle</keyword>
<dbReference type="InParanoid" id="A0A286UWB7"/>
<evidence type="ECO:0000256" key="7">
    <source>
        <dbReference type="SAM" id="MobiDB-lite"/>
    </source>
</evidence>
<dbReference type="STRING" id="2282107.A0A286UWB7"/>
<keyword evidence="4 6" id="KW-0539">Nucleus</keyword>
<dbReference type="GO" id="GO:0006974">
    <property type="term" value="P:DNA damage response"/>
    <property type="evidence" value="ECO:0007669"/>
    <property type="project" value="UniProtKB-KW"/>
</dbReference>
<evidence type="ECO:0000256" key="1">
    <source>
        <dbReference type="ARBA" id="ARBA00004123"/>
    </source>
</evidence>
<dbReference type="InterPro" id="IPR040038">
    <property type="entry name" value="TIPIN/Csm3/Swi3"/>
</dbReference>
<feature type="compositionally biased region" description="Polar residues" evidence="7">
    <location>
        <begin position="116"/>
        <end position="130"/>
    </location>
</feature>
<keyword evidence="3 6" id="KW-0227">DNA damage</keyword>
<protein>
    <recommendedName>
        <fullName evidence="6">Chromosome segregation in meiosis protein</fullName>
    </recommendedName>
</protein>
<feature type="compositionally biased region" description="Basic and acidic residues" evidence="7">
    <location>
        <begin position="102"/>
        <end position="115"/>
    </location>
</feature>
<evidence type="ECO:0000256" key="3">
    <source>
        <dbReference type="ARBA" id="ARBA00022763"/>
    </source>
</evidence>
<gene>
    <name evidence="9" type="ORF">PNOK_0097100</name>
</gene>
<dbReference type="GO" id="GO:0003677">
    <property type="term" value="F:DNA binding"/>
    <property type="evidence" value="ECO:0007669"/>
    <property type="project" value="TreeGrafter"/>
</dbReference>
<dbReference type="EMBL" id="NBII01000001">
    <property type="protein sequence ID" value="PAV23903.1"/>
    <property type="molecule type" value="Genomic_DNA"/>
</dbReference>
<dbReference type="Pfam" id="PF07962">
    <property type="entry name" value="Swi3"/>
    <property type="match status" value="1"/>
</dbReference>
<evidence type="ECO:0000256" key="5">
    <source>
        <dbReference type="ARBA" id="ARBA00023306"/>
    </source>
</evidence>
<feature type="domain" description="Chromosome segregation in meiosis protein 3" evidence="8">
    <location>
        <begin position="160"/>
        <end position="241"/>
    </location>
</feature>
<feature type="compositionally biased region" description="Basic and acidic residues" evidence="7">
    <location>
        <begin position="11"/>
        <end position="27"/>
    </location>
</feature>
<dbReference type="Proteomes" id="UP000217199">
    <property type="component" value="Unassembled WGS sequence"/>
</dbReference>
<feature type="compositionally biased region" description="Gly residues" evidence="7">
    <location>
        <begin position="137"/>
        <end position="147"/>
    </location>
</feature>
<proteinExistence type="inferred from homology"/>
<keyword evidence="10" id="KW-1185">Reference proteome</keyword>
<dbReference type="PANTHER" id="PTHR13220">
    <property type="entry name" value="TIMELESS INTERACTING-RELATED"/>
    <property type="match status" value="1"/>
</dbReference>
<dbReference type="OrthoDB" id="437078at2759"/>
<evidence type="ECO:0000256" key="2">
    <source>
        <dbReference type="ARBA" id="ARBA00006075"/>
    </source>
</evidence>
<feature type="region of interest" description="Disordered" evidence="7">
    <location>
        <begin position="1"/>
        <end position="157"/>
    </location>
</feature>
<dbReference type="PANTHER" id="PTHR13220:SF11">
    <property type="entry name" value="TIMELESS-INTERACTING PROTEIN"/>
    <property type="match status" value="1"/>
</dbReference>
<dbReference type="AlphaFoldDB" id="A0A286UWB7"/>
<feature type="compositionally biased region" description="Low complexity" evidence="7">
    <location>
        <begin position="282"/>
        <end position="297"/>
    </location>
</feature>
<evidence type="ECO:0000313" key="10">
    <source>
        <dbReference type="Proteomes" id="UP000217199"/>
    </source>
</evidence>
<evidence type="ECO:0000256" key="4">
    <source>
        <dbReference type="ARBA" id="ARBA00023242"/>
    </source>
</evidence>
<dbReference type="GO" id="GO:0000076">
    <property type="term" value="P:DNA replication checkpoint signaling"/>
    <property type="evidence" value="ECO:0007669"/>
    <property type="project" value="UniProtKB-UniRule"/>
</dbReference>
<sequence length="475" mass="52824">MSVALENIFDDPIHDEQPSTPHAERELVPIQQDSDDDDNFTRPGKRRRSALFLDEEEEEEEQARNMSASRRDVTVIPDVDSLFEDLNDPGPSSTSRTFNLDSLRREARERIDREAPSSSLPQYAVQSSSPSRDDPAGTGGKTSGIGKGESELSKKRVLPKMDTERLVDKNGFPALLQLSKEFKPKGKGHELADLNRLFTVYQFWVHKLYPRTQFIDTVNRIEKLCHSKRMHARLSVWRDEAHGTLHGMELDDNDRDAELGSDDDKQKDNEDVFGPLRVNPTSSSSRAPSEAPPASSDSEQDMAALTAIGKDDLFDIDALLAEEEEMMAGRANAAGSHVASSNSNNDKQSKLPGAVVMKGRKDDDFMFDEEEEAIWAEMHGINDDSSVAQRQSSVVNVNKSKPNSESVHDDDDAWDVLNEIEREQGQQSRSGVVQDKTGAMQGTEDSSVVKKLADSAVTAPKSLVSNDDDWDDMYV</sequence>
<dbReference type="GO" id="GO:0031298">
    <property type="term" value="C:replication fork protection complex"/>
    <property type="evidence" value="ECO:0007669"/>
    <property type="project" value="TreeGrafter"/>
</dbReference>
<feature type="region of interest" description="Disordered" evidence="7">
    <location>
        <begin position="246"/>
        <end position="300"/>
    </location>
</feature>
<name>A0A286UWB7_9AGAM</name>
<comment type="function">
    <text evidence="6">Plays an important role in the control of DNA replication and the maintenance of replication fork stability.</text>
</comment>
<comment type="caution">
    <text evidence="9">The sequence shown here is derived from an EMBL/GenBank/DDBJ whole genome shotgun (WGS) entry which is preliminary data.</text>
</comment>
<evidence type="ECO:0000313" key="9">
    <source>
        <dbReference type="EMBL" id="PAV23903.1"/>
    </source>
</evidence>
<dbReference type="InterPro" id="IPR012923">
    <property type="entry name" value="Csm3"/>
</dbReference>
<reference evidence="9 10" key="1">
    <citation type="journal article" date="2017" name="Mol. Ecol.">
        <title>Comparative and population genomic landscape of Phellinus noxius: A hypervariable fungus causing root rot in trees.</title>
        <authorList>
            <person name="Chung C.L."/>
            <person name="Lee T.J."/>
            <person name="Akiba M."/>
            <person name="Lee H.H."/>
            <person name="Kuo T.H."/>
            <person name="Liu D."/>
            <person name="Ke H.M."/>
            <person name="Yokoi T."/>
            <person name="Roa M.B."/>
            <person name="Lu M.J."/>
            <person name="Chang Y.Y."/>
            <person name="Ann P.J."/>
            <person name="Tsai J.N."/>
            <person name="Chen C.Y."/>
            <person name="Tzean S.S."/>
            <person name="Ota Y."/>
            <person name="Hattori T."/>
            <person name="Sahashi N."/>
            <person name="Liou R.F."/>
            <person name="Kikuchi T."/>
            <person name="Tsai I.J."/>
        </authorList>
    </citation>
    <scope>NUCLEOTIDE SEQUENCE [LARGE SCALE GENOMIC DNA]</scope>
    <source>
        <strain evidence="9 10">FFPRI411160</strain>
    </source>
</reference>
<evidence type="ECO:0000256" key="6">
    <source>
        <dbReference type="RuleBase" id="RU366049"/>
    </source>
</evidence>
<comment type="similarity">
    <text evidence="2 6">Belongs to the CSM3 family.</text>
</comment>
<feature type="compositionally biased region" description="Polar residues" evidence="7">
    <location>
        <begin position="385"/>
        <end position="405"/>
    </location>
</feature>
<organism evidence="9 10">
    <name type="scientific">Pyrrhoderma noxium</name>
    <dbReference type="NCBI Taxonomy" id="2282107"/>
    <lineage>
        <taxon>Eukaryota</taxon>
        <taxon>Fungi</taxon>
        <taxon>Dikarya</taxon>
        <taxon>Basidiomycota</taxon>
        <taxon>Agaricomycotina</taxon>
        <taxon>Agaricomycetes</taxon>
        <taxon>Hymenochaetales</taxon>
        <taxon>Hymenochaetaceae</taxon>
        <taxon>Pyrrhoderma</taxon>
    </lineage>
</organism>
<feature type="compositionally biased region" description="Basic and acidic residues" evidence="7">
    <location>
        <begin position="148"/>
        <end position="157"/>
    </location>
</feature>
<comment type="subcellular location">
    <subcellularLocation>
        <location evidence="1 6">Nucleus</location>
    </subcellularLocation>
</comment>